<dbReference type="EMBL" id="JAUTWS010000049">
    <property type="protein sequence ID" value="MDO9712497.1"/>
    <property type="molecule type" value="Genomic_DNA"/>
</dbReference>
<protein>
    <recommendedName>
        <fullName evidence="3">Molybdopterin-binding oxidoreductase</fullName>
    </recommendedName>
</protein>
<organism evidence="1 2">
    <name type="scientific">Paracraurococcus lichenis</name>
    <dbReference type="NCBI Taxonomy" id="3064888"/>
    <lineage>
        <taxon>Bacteria</taxon>
        <taxon>Pseudomonadati</taxon>
        <taxon>Pseudomonadota</taxon>
        <taxon>Alphaproteobacteria</taxon>
        <taxon>Acetobacterales</taxon>
        <taxon>Roseomonadaceae</taxon>
        <taxon>Paracraurococcus</taxon>
    </lineage>
</organism>
<dbReference type="Proteomes" id="UP001243009">
    <property type="component" value="Unassembled WGS sequence"/>
</dbReference>
<accession>A0ABT9E8Q2</accession>
<reference evidence="1 2" key="1">
    <citation type="submission" date="2023-08" db="EMBL/GenBank/DDBJ databases">
        <title>The draft genome sequence of Paracraurococcus sp. LOR1-02.</title>
        <authorList>
            <person name="Kingkaew E."/>
            <person name="Tanasupawat S."/>
        </authorList>
    </citation>
    <scope>NUCLEOTIDE SEQUENCE [LARGE SCALE GENOMIC DNA]</scope>
    <source>
        <strain evidence="1 2">LOR1-02</strain>
    </source>
</reference>
<keyword evidence="2" id="KW-1185">Reference proteome</keyword>
<dbReference type="Gene3D" id="3.90.420.10">
    <property type="entry name" value="Oxidoreductase, molybdopterin-binding domain"/>
    <property type="match status" value="2"/>
</dbReference>
<gene>
    <name evidence="1" type="ORF">Q7A36_29415</name>
</gene>
<evidence type="ECO:0008006" key="3">
    <source>
        <dbReference type="Google" id="ProtNLM"/>
    </source>
</evidence>
<evidence type="ECO:0000313" key="1">
    <source>
        <dbReference type="EMBL" id="MDO9712497.1"/>
    </source>
</evidence>
<name>A0ABT9E8Q2_9PROT</name>
<proteinExistence type="predicted"/>
<dbReference type="InterPro" id="IPR036374">
    <property type="entry name" value="OxRdtase_Mopterin-bd_sf"/>
</dbReference>
<dbReference type="RefSeq" id="WP_305107354.1">
    <property type="nucleotide sequence ID" value="NZ_JAUTWS010000049.1"/>
</dbReference>
<evidence type="ECO:0000313" key="2">
    <source>
        <dbReference type="Proteomes" id="UP001243009"/>
    </source>
</evidence>
<comment type="caution">
    <text evidence="1">The sequence shown here is derived from an EMBL/GenBank/DDBJ whole genome shotgun (WGS) entry which is preliminary data.</text>
</comment>
<dbReference type="SUPFAM" id="SSF56524">
    <property type="entry name" value="Oxidoreductase molybdopterin-binding domain"/>
    <property type="match status" value="2"/>
</dbReference>
<sequence>MQDVCSHNIDTDGAALGSVVARLLSDLPDWVPLPPAFLDALGLVRLGGDVADSGLYSVGEFRALPATTEAATYLSGAGQITDTYTGVLLRDLLADAGGAVTDPAAKNDILSHYVIATGSDGYSAVFSIGELEQRFGNQPVLVAYADQAGQLGPDGTEGWLRMVVPGDVAGGRYVSHLVGLTVGGGPDFIAGPGGPTTEFHLDGAVAHPAGFDEAGLAALAGVTLTATYTSGAGQVTDTYTGVPLWDLLQDAGVLTDPAVKNDILDFYVVATGSDGYRVVFSMGELDPRFGNGGVLVAYDDALGQLGPDSQDGFARLVVPDDTAGGRYVSNLVSIEVVDAAGHKHDPVWG</sequence>